<dbReference type="InterPro" id="IPR001509">
    <property type="entry name" value="Epimerase_deHydtase"/>
</dbReference>
<proteinExistence type="predicted"/>
<feature type="domain" description="NAD-dependent epimerase/dehydratase" evidence="1">
    <location>
        <begin position="3"/>
        <end position="137"/>
    </location>
</feature>
<dbReference type="Gene3D" id="3.40.50.720">
    <property type="entry name" value="NAD(P)-binding Rossmann-like Domain"/>
    <property type="match status" value="1"/>
</dbReference>
<dbReference type="SUPFAM" id="SSF51735">
    <property type="entry name" value="NAD(P)-binding Rossmann-fold domains"/>
    <property type="match status" value="1"/>
</dbReference>
<dbReference type="HOGENOM" id="CLU_063221_1_0_9"/>
<protein>
    <submittedName>
        <fullName evidence="2">Capsular polysaccharide biosynthesis protein Cps4K</fullName>
    </submittedName>
</protein>
<dbReference type="PANTHER" id="PTHR43245">
    <property type="entry name" value="BIFUNCTIONAL POLYMYXIN RESISTANCE PROTEIN ARNA"/>
    <property type="match status" value="1"/>
</dbReference>
<dbReference type="EMBL" id="ACIO01000142">
    <property type="protein sequence ID" value="EFC99894.1"/>
    <property type="molecule type" value="Genomic_DNA"/>
</dbReference>
<evidence type="ECO:0000313" key="3">
    <source>
        <dbReference type="Proteomes" id="UP000004968"/>
    </source>
</evidence>
<dbReference type="InterPro" id="IPR050177">
    <property type="entry name" value="Lipid_A_modif_metabolic_enz"/>
</dbReference>
<evidence type="ECO:0000313" key="2">
    <source>
        <dbReference type="EMBL" id="EFC99894.1"/>
    </source>
</evidence>
<dbReference type="Pfam" id="PF01370">
    <property type="entry name" value="Epimerase"/>
    <property type="match status" value="1"/>
</dbReference>
<comment type="caution">
    <text evidence="2">The sequence shown here is derived from an EMBL/GenBank/DDBJ whole genome shotgun (WGS) entry which is preliminary data.</text>
</comment>
<dbReference type="Proteomes" id="UP000004968">
    <property type="component" value="Unassembled WGS sequence"/>
</dbReference>
<sequence length="151" mass="17294">MNILITGAKGFLGKNLVENLKNIRDGKNCTRPNIHIEKIYEYDIDSIPEQLDDYCREADFVFNLAGINRPKDPEEFKKGNFSFANRLLDTLRKYNNTCPVMLSSSVQAALEGRFGTSEYGLSKKAAEDLFFEYAKKNWYKSFGVSFPKPGW</sequence>
<accession>D3AE59</accession>
<gene>
    <name evidence="2" type="primary">cps4K</name>
    <name evidence="2" type="ORF">CLOSTHATH_01889</name>
</gene>
<name>D3AE59_9FIRM</name>
<organism evidence="2 3">
    <name type="scientific">Hungatella hathewayi DSM 13479</name>
    <dbReference type="NCBI Taxonomy" id="566550"/>
    <lineage>
        <taxon>Bacteria</taxon>
        <taxon>Bacillati</taxon>
        <taxon>Bacillota</taxon>
        <taxon>Clostridia</taxon>
        <taxon>Lachnospirales</taxon>
        <taxon>Lachnospiraceae</taxon>
        <taxon>Hungatella</taxon>
    </lineage>
</organism>
<reference evidence="2 3" key="1">
    <citation type="submission" date="2010-01" db="EMBL/GenBank/DDBJ databases">
        <authorList>
            <person name="Weinstock G."/>
            <person name="Sodergren E."/>
            <person name="Clifton S."/>
            <person name="Fulton L."/>
            <person name="Fulton B."/>
            <person name="Courtney L."/>
            <person name="Fronick C."/>
            <person name="Harrison M."/>
            <person name="Strong C."/>
            <person name="Farmer C."/>
            <person name="Delahaunty K."/>
            <person name="Markovic C."/>
            <person name="Hall O."/>
            <person name="Minx P."/>
            <person name="Tomlinson C."/>
            <person name="Mitreva M."/>
            <person name="Nelson J."/>
            <person name="Hou S."/>
            <person name="Wollam A."/>
            <person name="Pepin K.H."/>
            <person name="Johnson M."/>
            <person name="Bhonagiri V."/>
            <person name="Nash W.E."/>
            <person name="Warren W."/>
            <person name="Chinwalla A."/>
            <person name="Mardis E.R."/>
            <person name="Wilson R.K."/>
        </authorList>
    </citation>
    <scope>NUCLEOTIDE SEQUENCE [LARGE SCALE GENOMIC DNA]</scope>
    <source>
        <strain evidence="2 3">DSM 13479</strain>
    </source>
</reference>
<dbReference type="InterPro" id="IPR036291">
    <property type="entry name" value="NAD(P)-bd_dom_sf"/>
</dbReference>
<dbReference type="PANTHER" id="PTHR43245:SF55">
    <property type="entry name" value="NAD(P)-BINDING DOMAIN-CONTAINING PROTEIN"/>
    <property type="match status" value="1"/>
</dbReference>
<dbReference type="AlphaFoldDB" id="D3AE59"/>
<evidence type="ECO:0000259" key="1">
    <source>
        <dbReference type="Pfam" id="PF01370"/>
    </source>
</evidence>